<keyword evidence="3" id="KW-1185">Reference proteome</keyword>
<protein>
    <submittedName>
        <fullName evidence="2">Uncharacterized protein</fullName>
    </submittedName>
</protein>
<dbReference type="EMBL" id="JANPWB010000004">
    <property type="protein sequence ID" value="KAJ1192893.1"/>
    <property type="molecule type" value="Genomic_DNA"/>
</dbReference>
<gene>
    <name evidence="2" type="ORF">NDU88_002199</name>
</gene>
<reference evidence="2" key="1">
    <citation type="journal article" date="2022" name="bioRxiv">
        <title>Sequencing and chromosome-scale assembly of the giantPleurodeles waltlgenome.</title>
        <authorList>
            <person name="Brown T."/>
            <person name="Elewa A."/>
            <person name="Iarovenko S."/>
            <person name="Subramanian E."/>
            <person name="Araus A.J."/>
            <person name="Petzold A."/>
            <person name="Susuki M."/>
            <person name="Suzuki K.-i.T."/>
            <person name="Hayashi T."/>
            <person name="Toyoda A."/>
            <person name="Oliveira C."/>
            <person name="Osipova E."/>
            <person name="Leigh N.D."/>
            <person name="Simon A."/>
            <person name="Yun M.H."/>
        </authorList>
    </citation>
    <scope>NUCLEOTIDE SEQUENCE</scope>
    <source>
        <strain evidence="2">20211129_DDA</strain>
        <tissue evidence="2">Liver</tissue>
    </source>
</reference>
<organism evidence="2 3">
    <name type="scientific">Pleurodeles waltl</name>
    <name type="common">Iberian ribbed newt</name>
    <dbReference type="NCBI Taxonomy" id="8319"/>
    <lineage>
        <taxon>Eukaryota</taxon>
        <taxon>Metazoa</taxon>
        <taxon>Chordata</taxon>
        <taxon>Craniata</taxon>
        <taxon>Vertebrata</taxon>
        <taxon>Euteleostomi</taxon>
        <taxon>Amphibia</taxon>
        <taxon>Batrachia</taxon>
        <taxon>Caudata</taxon>
        <taxon>Salamandroidea</taxon>
        <taxon>Salamandridae</taxon>
        <taxon>Pleurodelinae</taxon>
        <taxon>Pleurodeles</taxon>
    </lineage>
</organism>
<dbReference type="Proteomes" id="UP001066276">
    <property type="component" value="Chromosome 2_2"/>
</dbReference>
<feature type="compositionally biased region" description="Low complexity" evidence="1">
    <location>
        <begin position="12"/>
        <end position="29"/>
    </location>
</feature>
<accession>A0AAV7UY14</accession>
<sequence>MFFLGVRPVRSVGVNSRGGRSPSRPPSSSQCVFKFSPIGDQGGATSHSSSDFHISPPGSPRSSGHGHCLNLRRHLPRPSHPSAHQAGPGWVGHNAQYPSLEGNTCGPGSPAIPRFQSVEGPVGDLGDRRDPRRTCAARSGKAHGSTQGPRCRLRVSGSSVGTGSGILPCPPQGFTDPPGGNSRRPSVAARARPQQSGAPPVHPAGPVQHGVHPPGRGVPPAPRPPQQDEERQQGPQESGRPTRSFPSPMLGAFRRGPQLQVMAVAPLPRFRLLRGRRSLRAEASPKCPRVVNEIFTPVYLSLGCSRAQDLNLLVGRERSSSVKRPLPQPS</sequence>
<feature type="compositionally biased region" description="Polar residues" evidence="1">
    <location>
        <begin position="43"/>
        <end position="52"/>
    </location>
</feature>
<dbReference type="AlphaFoldDB" id="A0AAV7UY14"/>
<feature type="compositionally biased region" description="Low complexity" evidence="1">
    <location>
        <begin position="182"/>
        <end position="215"/>
    </location>
</feature>
<evidence type="ECO:0000313" key="2">
    <source>
        <dbReference type="EMBL" id="KAJ1192893.1"/>
    </source>
</evidence>
<evidence type="ECO:0000256" key="1">
    <source>
        <dbReference type="SAM" id="MobiDB-lite"/>
    </source>
</evidence>
<feature type="region of interest" description="Disordered" evidence="1">
    <location>
        <begin position="12"/>
        <end position="254"/>
    </location>
</feature>
<name>A0AAV7UY14_PLEWA</name>
<comment type="caution">
    <text evidence="2">The sequence shown here is derived from an EMBL/GenBank/DDBJ whole genome shotgun (WGS) entry which is preliminary data.</text>
</comment>
<proteinExistence type="predicted"/>
<evidence type="ECO:0000313" key="3">
    <source>
        <dbReference type="Proteomes" id="UP001066276"/>
    </source>
</evidence>
<feature type="compositionally biased region" description="Low complexity" evidence="1">
    <location>
        <begin position="53"/>
        <end position="67"/>
    </location>
</feature>
<feature type="compositionally biased region" description="Pro residues" evidence="1">
    <location>
        <begin position="216"/>
        <end position="225"/>
    </location>
</feature>